<dbReference type="RefSeq" id="WP_009625664.1">
    <property type="nucleotide sequence ID" value="NZ_VBTY01000016.1"/>
</dbReference>
<gene>
    <name evidence="2" type="ORF">FEV09_03515</name>
</gene>
<reference evidence="2" key="1">
    <citation type="submission" date="2019-05" db="EMBL/GenBank/DDBJ databases">
        <title>Whole genome sequencing of Pseudanabaena catenata USMAC16.</title>
        <authorList>
            <person name="Khan Z."/>
            <person name="Omar W.M."/>
            <person name="Convey P."/>
            <person name="Merican F."/>
            <person name="Najimudin N."/>
        </authorList>
    </citation>
    <scope>NUCLEOTIDE SEQUENCE</scope>
    <source>
        <strain evidence="2">USMAC16</strain>
    </source>
</reference>
<name>A0A9X4RGC1_9CYAN</name>
<proteinExistence type="predicted"/>
<evidence type="ECO:0000313" key="2">
    <source>
        <dbReference type="EMBL" id="MDG3493618.1"/>
    </source>
</evidence>
<feature type="region of interest" description="Disordered" evidence="1">
    <location>
        <begin position="1"/>
        <end position="22"/>
    </location>
</feature>
<evidence type="ECO:0000313" key="3">
    <source>
        <dbReference type="Proteomes" id="UP001152872"/>
    </source>
</evidence>
<dbReference type="Proteomes" id="UP001152872">
    <property type="component" value="Unassembled WGS sequence"/>
</dbReference>
<dbReference type="EMBL" id="VBTY01000016">
    <property type="protein sequence ID" value="MDG3493618.1"/>
    <property type="molecule type" value="Genomic_DNA"/>
</dbReference>
<accession>A0A9X4RGC1</accession>
<organism evidence="2 3">
    <name type="scientific">Pseudanabaena catenata USMAC16</name>
    <dbReference type="NCBI Taxonomy" id="1855837"/>
    <lineage>
        <taxon>Bacteria</taxon>
        <taxon>Bacillati</taxon>
        <taxon>Cyanobacteriota</taxon>
        <taxon>Cyanophyceae</taxon>
        <taxon>Pseudanabaenales</taxon>
        <taxon>Pseudanabaenaceae</taxon>
        <taxon>Pseudanabaena</taxon>
    </lineage>
</organism>
<comment type="caution">
    <text evidence="2">The sequence shown here is derived from an EMBL/GenBank/DDBJ whole genome shotgun (WGS) entry which is preliminary data.</text>
</comment>
<sequence>MQQRQVLMKTDRDRGFGYSSDSALPECGQSYSLQQDSAKESESLNFQWLEDGSIQLESEKLGILKFIPVVAQLAESPDEQTSEQILKLLESVIDQANSQPYRTIILYFGTAQDVSKISPKLRRYFNTIGNDLLNSDFNSNFKSDRKLALLPVSPFDILSTERVARAVQWWIYSQKYSAYPIKKVLESRLPDELLKPIQQTGAIRQSPQNNQLLFIRPLSLSNRKVFTSNLHSMIKREEAKGNSARGEVVRLRQLENLPESVDQEFESFLTCPTCPANYSANSFDINIENIGNDCFEAHCQSCNTTWGLQRCGQCQTNYPYIKLGGANLEISDRSVGWSDRVFGRDVLAVPCFADNSLQFYICSNCGSCGNSSQSSSYSCQRC</sequence>
<protein>
    <submittedName>
        <fullName evidence="2">Uncharacterized protein</fullName>
    </submittedName>
</protein>
<evidence type="ECO:0000256" key="1">
    <source>
        <dbReference type="SAM" id="MobiDB-lite"/>
    </source>
</evidence>
<dbReference type="AlphaFoldDB" id="A0A9X4RGC1"/>
<keyword evidence="3" id="KW-1185">Reference proteome</keyword>